<keyword evidence="2" id="KW-1185">Reference proteome</keyword>
<protein>
    <submittedName>
        <fullName evidence="1">Uncharacterized protein</fullName>
    </submittedName>
</protein>
<sequence>MESLYTGVEWEEVNWSDQFKFRGKMENKLGAAAHSTWFSSVMASHVGMPASLLDFRLGHYQYIKSRFLS</sequence>
<proteinExistence type="predicted"/>
<dbReference type="AlphaFoldDB" id="A0A8J2P703"/>
<name>A0A8J2P703_9HEXA</name>
<accession>A0A8J2P703</accession>
<evidence type="ECO:0000313" key="1">
    <source>
        <dbReference type="EMBL" id="CAG7726756.1"/>
    </source>
</evidence>
<reference evidence="1" key="1">
    <citation type="submission" date="2021-06" db="EMBL/GenBank/DDBJ databases">
        <authorList>
            <person name="Hodson N. C."/>
            <person name="Mongue J. A."/>
            <person name="Jaron S. K."/>
        </authorList>
    </citation>
    <scope>NUCLEOTIDE SEQUENCE</scope>
</reference>
<organism evidence="1 2">
    <name type="scientific">Allacma fusca</name>
    <dbReference type="NCBI Taxonomy" id="39272"/>
    <lineage>
        <taxon>Eukaryota</taxon>
        <taxon>Metazoa</taxon>
        <taxon>Ecdysozoa</taxon>
        <taxon>Arthropoda</taxon>
        <taxon>Hexapoda</taxon>
        <taxon>Collembola</taxon>
        <taxon>Symphypleona</taxon>
        <taxon>Sminthuridae</taxon>
        <taxon>Allacma</taxon>
    </lineage>
</organism>
<dbReference type="Proteomes" id="UP000708208">
    <property type="component" value="Unassembled WGS sequence"/>
</dbReference>
<comment type="caution">
    <text evidence="1">The sequence shown here is derived from an EMBL/GenBank/DDBJ whole genome shotgun (WGS) entry which is preliminary data.</text>
</comment>
<dbReference type="EMBL" id="CAJVCH010139709">
    <property type="protein sequence ID" value="CAG7726756.1"/>
    <property type="molecule type" value="Genomic_DNA"/>
</dbReference>
<gene>
    <name evidence="1" type="ORF">AFUS01_LOCUS15647</name>
</gene>
<evidence type="ECO:0000313" key="2">
    <source>
        <dbReference type="Proteomes" id="UP000708208"/>
    </source>
</evidence>